<feature type="domain" description="Tubby N-terminal" evidence="4">
    <location>
        <begin position="45"/>
        <end position="90"/>
    </location>
</feature>
<feature type="compositionally biased region" description="Low complexity" evidence="3">
    <location>
        <begin position="195"/>
        <end position="205"/>
    </location>
</feature>
<dbReference type="STRING" id="225164.V3ZPI0"/>
<feature type="compositionally biased region" description="Basic and acidic residues" evidence="3">
    <location>
        <begin position="76"/>
        <end position="89"/>
    </location>
</feature>
<feature type="compositionally biased region" description="Polar residues" evidence="3">
    <location>
        <begin position="152"/>
        <end position="171"/>
    </location>
</feature>
<feature type="compositionally biased region" description="Low complexity" evidence="3">
    <location>
        <begin position="138"/>
        <end position="151"/>
    </location>
</feature>
<feature type="compositionally biased region" description="Polar residues" evidence="3">
    <location>
        <begin position="206"/>
        <end position="215"/>
    </location>
</feature>
<keyword evidence="2" id="KW-0963">Cytoplasm</keyword>
<dbReference type="HOGENOM" id="CLU_1145014_0_0_1"/>
<dbReference type="AlphaFoldDB" id="V3ZPI0"/>
<evidence type="ECO:0000256" key="3">
    <source>
        <dbReference type="SAM" id="MobiDB-lite"/>
    </source>
</evidence>
<feature type="non-terminal residue" evidence="5">
    <location>
        <position position="243"/>
    </location>
</feature>
<evidence type="ECO:0000256" key="1">
    <source>
        <dbReference type="ARBA" id="ARBA00004496"/>
    </source>
</evidence>
<evidence type="ECO:0000313" key="6">
    <source>
        <dbReference type="Proteomes" id="UP000030746"/>
    </source>
</evidence>
<dbReference type="CTD" id="20249032"/>
<dbReference type="Proteomes" id="UP000030746">
    <property type="component" value="Unassembled WGS sequence"/>
</dbReference>
<protein>
    <recommendedName>
        <fullName evidence="4">Tubby N-terminal domain-containing protein</fullName>
    </recommendedName>
</protein>
<dbReference type="EMBL" id="KB201931">
    <property type="protein sequence ID" value="ESO93318.1"/>
    <property type="molecule type" value="Genomic_DNA"/>
</dbReference>
<feature type="compositionally biased region" description="Acidic residues" evidence="3">
    <location>
        <begin position="172"/>
        <end position="181"/>
    </location>
</feature>
<dbReference type="GeneID" id="20249032"/>
<accession>V3ZPI0</accession>
<gene>
    <name evidence="5" type="ORF">LOTGIDRAFT_232741</name>
</gene>
<proteinExistence type="predicted"/>
<dbReference type="InterPro" id="IPR005398">
    <property type="entry name" value="Tubby_N"/>
</dbReference>
<dbReference type="KEGG" id="lgi:LOTGIDRAFT_232741"/>
<comment type="subcellular location">
    <subcellularLocation>
        <location evidence="1">Cytoplasm</location>
    </subcellularLocation>
</comment>
<keyword evidence="6" id="KW-1185">Reference proteome</keyword>
<feature type="compositionally biased region" description="Polar residues" evidence="3">
    <location>
        <begin position="1"/>
        <end position="21"/>
    </location>
</feature>
<evidence type="ECO:0000256" key="2">
    <source>
        <dbReference type="ARBA" id="ARBA00022490"/>
    </source>
</evidence>
<dbReference type="Pfam" id="PF16322">
    <property type="entry name" value="Tub_N"/>
    <property type="match status" value="1"/>
</dbReference>
<organism evidence="5 6">
    <name type="scientific">Lottia gigantea</name>
    <name type="common">Giant owl limpet</name>
    <dbReference type="NCBI Taxonomy" id="225164"/>
    <lineage>
        <taxon>Eukaryota</taxon>
        <taxon>Metazoa</taxon>
        <taxon>Spiralia</taxon>
        <taxon>Lophotrochozoa</taxon>
        <taxon>Mollusca</taxon>
        <taxon>Gastropoda</taxon>
        <taxon>Patellogastropoda</taxon>
        <taxon>Lottioidea</taxon>
        <taxon>Lottiidae</taxon>
        <taxon>Lottia</taxon>
    </lineage>
</organism>
<sequence>MDSQVSSSKWTYNLRDSSSPQPVKMSAGPPGSIQDDYASKKRLNQLEIIEKSNRKKRQSPGMMQPNIDSRPSSGRKNREDARPLVKEGTAKSAPPANFVYDNPGIMTHETSSSKVEVLNVTSDVSKDYSDDSDSDVPTITTTGGSETSINNFNRRNGPSQTVSAATSSSLITDEEDDDVDIESMPIAPQPPRSPNPNTRNSQSTNMSGFNTNQMDSYDENEKGGASGPRMYSPDPGENLEEFV</sequence>
<evidence type="ECO:0000259" key="4">
    <source>
        <dbReference type="Pfam" id="PF16322"/>
    </source>
</evidence>
<name>V3ZPI0_LOTGI</name>
<feature type="region of interest" description="Disordered" evidence="3">
    <location>
        <begin position="1"/>
        <end position="243"/>
    </location>
</feature>
<dbReference type="RefSeq" id="XP_009056015.1">
    <property type="nucleotide sequence ID" value="XM_009057767.1"/>
</dbReference>
<reference evidence="5 6" key="1">
    <citation type="journal article" date="2013" name="Nature">
        <title>Insights into bilaterian evolution from three spiralian genomes.</title>
        <authorList>
            <person name="Simakov O."/>
            <person name="Marletaz F."/>
            <person name="Cho S.J."/>
            <person name="Edsinger-Gonzales E."/>
            <person name="Havlak P."/>
            <person name="Hellsten U."/>
            <person name="Kuo D.H."/>
            <person name="Larsson T."/>
            <person name="Lv J."/>
            <person name="Arendt D."/>
            <person name="Savage R."/>
            <person name="Osoegawa K."/>
            <person name="de Jong P."/>
            <person name="Grimwood J."/>
            <person name="Chapman J.A."/>
            <person name="Shapiro H."/>
            <person name="Aerts A."/>
            <person name="Otillar R.P."/>
            <person name="Terry A.Y."/>
            <person name="Boore J.L."/>
            <person name="Grigoriev I.V."/>
            <person name="Lindberg D.R."/>
            <person name="Seaver E.C."/>
            <person name="Weisblat D.A."/>
            <person name="Putnam N.H."/>
            <person name="Rokhsar D.S."/>
        </authorList>
    </citation>
    <scope>NUCLEOTIDE SEQUENCE [LARGE SCALE GENOMIC DNA]</scope>
</reference>
<dbReference type="OrthoDB" id="10662080at2759"/>
<evidence type="ECO:0000313" key="5">
    <source>
        <dbReference type="EMBL" id="ESO93318.1"/>
    </source>
</evidence>
<dbReference type="GO" id="GO:0005737">
    <property type="term" value="C:cytoplasm"/>
    <property type="evidence" value="ECO:0007669"/>
    <property type="project" value="UniProtKB-SubCell"/>
</dbReference>